<feature type="compositionally biased region" description="Polar residues" evidence="1">
    <location>
        <begin position="42"/>
        <end position="51"/>
    </location>
</feature>
<dbReference type="Proteomes" id="UP000245412">
    <property type="component" value="Unassembled WGS sequence"/>
</dbReference>
<keyword evidence="2" id="KW-0732">Signal</keyword>
<feature type="region of interest" description="Disordered" evidence="1">
    <location>
        <begin position="37"/>
        <end position="99"/>
    </location>
</feature>
<evidence type="ECO:0008006" key="5">
    <source>
        <dbReference type="Google" id="ProtNLM"/>
    </source>
</evidence>
<dbReference type="RefSeq" id="WP_109627309.1">
    <property type="nucleotide sequence ID" value="NZ_JANKBI010000006.1"/>
</dbReference>
<feature type="signal peptide" evidence="2">
    <location>
        <begin position="1"/>
        <end position="23"/>
    </location>
</feature>
<evidence type="ECO:0000256" key="1">
    <source>
        <dbReference type="SAM" id="MobiDB-lite"/>
    </source>
</evidence>
<evidence type="ECO:0000256" key="2">
    <source>
        <dbReference type="SAM" id="SignalP"/>
    </source>
</evidence>
<reference evidence="3 4" key="1">
    <citation type="submission" date="2018-05" db="EMBL/GenBank/DDBJ databases">
        <authorList>
            <person name="Goeker M."/>
            <person name="Huntemann M."/>
            <person name="Clum A."/>
            <person name="Pillay M."/>
            <person name="Palaniappan K."/>
            <person name="Varghese N."/>
            <person name="Mikhailova N."/>
            <person name="Stamatis D."/>
            <person name="Reddy T."/>
            <person name="Daum C."/>
            <person name="Shapiro N."/>
            <person name="Ivanova N."/>
            <person name="Kyrpides N."/>
            <person name="Woyke T."/>
        </authorList>
    </citation>
    <scope>NUCLEOTIDE SEQUENCE [LARGE SCALE GENOMIC DNA]</scope>
    <source>
        <strain evidence="3 4">DSM 26524</strain>
    </source>
</reference>
<dbReference type="EMBL" id="QGGY01000008">
    <property type="protein sequence ID" value="PWJ74651.1"/>
    <property type="molecule type" value="Genomic_DNA"/>
</dbReference>
<feature type="chain" id="PRO_5044493815" description="GerMN domain-containing protein" evidence="2">
    <location>
        <begin position="24"/>
        <end position="277"/>
    </location>
</feature>
<keyword evidence="4" id="KW-1185">Reference proteome</keyword>
<feature type="compositionally biased region" description="Polar residues" evidence="1">
    <location>
        <begin position="59"/>
        <end position="70"/>
    </location>
</feature>
<organism evidence="3 4">
    <name type="scientific">Murimonas intestini</name>
    <dbReference type="NCBI Taxonomy" id="1337051"/>
    <lineage>
        <taxon>Bacteria</taxon>
        <taxon>Bacillati</taxon>
        <taxon>Bacillota</taxon>
        <taxon>Clostridia</taxon>
        <taxon>Lachnospirales</taxon>
        <taxon>Lachnospiraceae</taxon>
        <taxon>Murimonas</taxon>
    </lineage>
</organism>
<name>A0AB73T2N9_9FIRM</name>
<evidence type="ECO:0000313" key="3">
    <source>
        <dbReference type="EMBL" id="PWJ74651.1"/>
    </source>
</evidence>
<gene>
    <name evidence="3" type="ORF">C7383_10880</name>
</gene>
<dbReference type="PROSITE" id="PS51257">
    <property type="entry name" value="PROKAR_LIPOPROTEIN"/>
    <property type="match status" value="1"/>
</dbReference>
<sequence>MMNKKLMAAICCFSLCAASLSLAAGCSSQQKETGKETKAAQEIQSTETAAKQNDETKAAGTQTENDQTETMPEEQKTEGQITEEQNTEGESTDGQSTEGIDEEVYTTEGQPVGADTGTTAETQGTADVRKDLMLYITLGGEDFQTYPYNGEETPAGLIQGIADLTGWNLTLADEIYSGKGGISVAFSPESSIFTGPPENQADEFHVFDSEQMTYAILDSVQKTLQNYASSVNPDSVDIWYSMGDGQPLTIDSLGVTLPIDQPYSHEALMAQMENGIN</sequence>
<accession>A0AB73T2N9</accession>
<dbReference type="AlphaFoldDB" id="A0AB73T2N9"/>
<protein>
    <recommendedName>
        <fullName evidence="5">GerMN domain-containing protein</fullName>
    </recommendedName>
</protein>
<comment type="caution">
    <text evidence="3">The sequence shown here is derived from an EMBL/GenBank/DDBJ whole genome shotgun (WGS) entry which is preliminary data.</text>
</comment>
<evidence type="ECO:0000313" key="4">
    <source>
        <dbReference type="Proteomes" id="UP000245412"/>
    </source>
</evidence>
<proteinExistence type="predicted"/>